<organism evidence="8 9">
    <name type="scientific">Candidatus Viridilinea halotolerans</name>
    <dbReference type="NCBI Taxonomy" id="2491704"/>
    <lineage>
        <taxon>Bacteria</taxon>
        <taxon>Bacillati</taxon>
        <taxon>Chloroflexota</taxon>
        <taxon>Chloroflexia</taxon>
        <taxon>Chloroflexales</taxon>
        <taxon>Chloroflexineae</taxon>
        <taxon>Oscillochloridaceae</taxon>
        <taxon>Candidatus Viridilinea</taxon>
    </lineage>
</organism>
<dbReference type="GO" id="GO:0006817">
    <property type="term" value="P:phosphate ion transport"/>
    <property type="evidence" value="ECO:0007669"/>
    <property type="project" value="UniProtKB-KW"/>
</dbReference>
<dbReference type="Pfam" id="PF00528">
    <property type="entry name" value="BPD_transp_1"/>
    <property type="match status" value="1"/>
</dbReference>
<comment type="similarity">
    <text evidence="6">Belongs to the binding-protein-dependent transport system permease family. CysTW subfamily.</text>
</comment>
<keyword evidence="4 5" id="KW-0472">Membrane</keyword>
<evidence type="ECO:0000256" key="2">
    <source>
        <dbReference type="ARBA" id="ARBA00022692"/>
    </source>
</evidence>
<dbReference type="PROSITE" id="PS50928">
    <property type="entry name" value="ABC_TM1"/>
    <property type="match status" value="1"/>
</dbReference>
<dbReference type="CDD" id="cd06261">
    <property type="entry name" value="TM_PBP2"/>
    <property type="match status" value="1"/>
</dbReference>
<feature type="transmembrane region" description="Helical" evidence="5">
    <location>
        <begin position="34"/>
        <end position="57"/>
    </location>
</feature>
<comment type="caution">
    <text evidence="8">The sequence shown here is derived from an EMBL/GenBank/DDBJ whole genome shotgun (WGS) entry which is preliminary data.</text>
</comment>
<dbReference type="GO" id="GO:0005886">
    <property type="term" value="C:plasma membrane"/>
    <property type="evidence" value="ECO:0007669"/>
    <property type="project" value="UniProtKB-SubCell"/>
</dbReference>
<evidence type="ECO:0000256" key="1">
    <source>
        <dbReference type="ARBA" id="ARBA00004141"/>
    </source>
</evidence>
<dbReference type="InterPro" id="IPR035906">
    <property type="entry name" value="MetI-like_sf"/>
</dbReference>
<keyword evidence="2 5" id="KW-0812">Transmembrane</keyword>
<dbReference type="Gene3D" id="1.10.3720.10">
    <property type="entry name" value="MetI-like"/>
    <property type="match status" value="1"/>
</dbReference>
<keyword evidence="5" id="KW-0813">Transport</keyword>
<gene>
    <name evidence="8" type="primary">pstC</name>
    <name evidence="8" type="ORF">EI684_09490</name>
</gene>
<accession>A0A426U136</accession>
<keyword evidence="6" id="KW-1003">Cell membrane</keyword>
<feature type="transmembrane region" description="Helical" evidence="5">
    <location>
        <begin position="244"/>
        <end position="263"/>
    </location>
</feature>
<proteinExistence type="inferred from homology"/>
<keyword evidence="3 5" id="KW-1133">Transmembrane helix</keyword>
<keyword evidence="6" id="KW-0592">Phosphate transport</keyword>
<protein>
    <recommendedName>
        <fullName evidence="6">Phosphate transport system permease protein</fullName>
    </recommendedName>
</protein>
<dbReference type="Proteomes" id="UP000280307">
    <property type="component" value="Unassembled WGS sequence"/>
</dbReference>
<evidence type="ECO:0000256" key="4">
    <source>
        <dbReference type="ARBA" id="ARBA00023136"/>
    </source>
</evidence>
<dbReference type="AlphaFoldDB" id="A0A426U136"/>
<name>A0A426U136_9CHLR</name>
<dbReference type="InterPro" id="IPR000515">
    <property type="entry name" value="MetI-like"/>
</dbReference>
<dbReference type="InterPro" id="IPR011864">
    <property type="entry name" value="Phosphate_PstC"/>
</dbReference>
<dbReference type="NCBIfam" id="TIGR02138">
    <property type="entry name" value="phosphate_pstC"/>
    <property type="match status" value="1"/>
</dbReference>
<evidence type="ECO:0000256" key="3">
    <source>
        <dbReference type="ARBA" id="ARBA00022989"/>
    </source>
</evidence>
<feature type="transmembrane region" description="Helical" evidence="5">
    <location>
        <begin position="98"/>
        <end position="119"/>
    </location>
</feature>
<evidence type="ECO:0000256" key="6">
    <source>
        <dbReference type="RuleBase" id="RU363054"/>
    </source>
</evidence>
<feature type="transmembrane region" description="Helical" evidence="5">
    <location>
        <begin position="217"/>
        <end position="237"/>
    </location>
</feature>
<evidence type="ECO:0000259" key="7">
    <source>
        <dbReference type="PROSITE" id="PS50928"/>
    </source>
</evidence>
<evidence type="ECO:0000313" key="9">
    <source>
        <dbReference type="Proteomes" id="UP000280307"/>
    </source>
</evidence>
<sequence>MAEQVQARNEARMLGGKQEKSIDLRKPPRRGETIIQTLLFICGFISIFTTVGIVYVLGQESLRFFASDEVSLVEFFTNTIWQPVIGEFGIIPLVNSTMMVTIIALVVATPLGLAMAIYMSEYASERVRAVLKPGIELLAGIPTVVYGFFALTFVTPLLRDLFGRDVVQIYNVLSAGLVVGILVTPIIATLSEDALSAVPSGLRQASFGLGATKWETAINIVVPAAFSGIVAAVIVAMSRAIGETMVVALAAGASPAFTFNPFMPAETMTGHIARISGGDLSYNTIDYNSIFAIGLVLFFITLTLNVMSRAIVRRFREVYE</sequence>
<feature type="transmembrane region" description="Helical" evidence="5">
    <location>
        <begin position="170"/>
        <end position="190"/>
    </location>
</feature>
<comment type="function">
    <text evidence="6">Part of the binding-protein-dependent transport system for phosphate; probably responsible for the translocation of the substrate across the membrane.</text>
</comment>
<dbReference type="GO" id="GO:0005315">
    <property type="term" value="F:phosphate transmembrane transporter activity"/>
    <property type="evidence" value="ECO:0007669"/>
    <property type="project" value="InterPro"/>
</dbReference>
<feature type="transmembrane region" description="Helical" evidence="5">
    <location>
        <begin position="287"/>
        <end position="307"/>
    </location>
</feature>
<dbReference type="PANTHER" id="PTHR42727">
    <property type="entry name" value="PHOSPHATE TRANSPORT SYSTEM PERMEASE PROTEIN"/>
    <property type="match status" value="1"/>
</dbReference>
<feature type="domain" description="ABC transmembrane type-1" evidence="7">
    <location>
        <begin position="94"/>
        <end position="308"/>
    </location>
</feature>
<comment type="subcellular location">
    <subcellularLocation>
        <location evidence="5">Cell membrane</location>
        <topology evidence="5">Multi-pass membrane protein</topology>
    </subcellularLocation>
    <subcellularLocation>
        <location evidence="1">Membrane</location>
        <topology evidence="1">Multi-pass membrane protein</topology>
    </subcellularLocation>
</comment>
<evidence type="ECO:0000313" key="8">
    <source>
        <dbReference type="EMBL" id="RRR72962.1"/>
    </source>
</evidence>
<feature type="transmembrane region" description="Helical" evidence="5">
    <location>
        <begin position="139"/>
        <end position="158"/>
    </location>
</feature>
<dbReference type="SUPFAM" id="SSF161098">
    <property type="entry name" value="MetI-like"/>
    <property type="match status" value="1"/>
</dbReference>
<reference evidence="8 9" key="1">
    <citation type="submission" date="2018-12" db="EMBL/GenBank/DDBJ databases">
        <title>Genome Sequence of Candidatus Viridilinea halotolerans isolated from saline sulfide-rich spring.</title>
        <authorList>
            <person name="Grouzdev D.S."/>
            <person name="Burganskaya E.I."/>
            <person name="Krutkina M.S."/>
            <person name="Sukhacheva M.V."/>
            <person name="Gorlenko V.M."/>
        </authorList>
    </citation>
    <scope>NUCLEOTIDE SEQUENCE [LARGE SCALE GENOMIC DNA]</scope>
    <source>
        <strain evidence="8">Chok-6</strain>
    </source>
</reference>
<evidence type="ECO:0000256" key="5">
    <source>
        <dbReference type="RuleBase" id="RU363032"/>
    </source>
</evidence>
<dbReference type="EMBL" id="RSAS01000365">
    <property type="protein sequence ID" value="RRR72962.1"/>
    <property type="molecule type" value="Genomic_DNA"/>
</dbReference>
<dbReference type="PANTHER" id="PTHR42727:SF1">
    <property type="entry name" value="PHOSPHATE TRANSPORT SYSTEM PERMEASE"/>
    <property type="match status" value="1"/>
</dbReference>